<dbReference type="GO" id="GO:0003677">
    <property type="term" value="F:DNA binding"/>
    <property type="evidence" value="ECO:0007669"/>
    <property type="project" value="InterPro"/>
</dbReference>
<organism evidence="2 3">
    <name type="scientific">Cyanobium usitatum str. Tous</name>
    <dbReference type="NCBI Taxonomy" id="2116684"/>
    <lineage>
        <taxon>Bacteria</taxon>
        <taxon>Bacillati</taxon>
        <taxon>Cyanobacteriota</taxon>
        <taxon>Cyanophyceae</taxon>
        <taxon>Synechococcales</taxon>
        <taxon>Prochlorococcaceae</taxon>
        <taxon>Cyanobium</taxon>
    </lineage>
</organism>
<dbReference type="OrthoDB" id="9811597at2"/>
<comment type="caution">
    <text evidence="2">The sequence shown here is derived from an EMBL/GenBank/DDBJ whole genome shotgun (WGS) entry which is preliminary data.</text>
</comment>
<feature type="domain" description="SpoVT-AbrB" evidence="1">
    <location>
        <begin position="4"/>
        <end position="49"/>
    </location>
</feature>
<dbReference type="Gene3D" id="2.10.260.10">
    <property type="match status" value="1"/>
</dbReference>
<dbReference type="AlphaFoldDB" id="A0A2P7MZJ5"/>
<dbReference type="InterPro" id="IPR007159">
    <property type="entry name" value="SpoVT-AbrB_dom"/>
</dbReference>
<dbReference type="Proteomes" id="UP000243002">
    <property type="component" value="Unassembled WGS sequence"/>
</dbReference>
<dbReference type="NCBIfam" id="TIGR01439">
    <property type="entry name" value="lp_hng_hel_AbrB"/>
    <property type="match status" value="1"/>
</dbReference>
<dbReference type="Pfam" id="PF04014">
    <property type="entry name" value="MazE_antitoxin"/>
    <property type="match status" value="1"/>
</dbReference>
<name>A0A2P7MZJ5_9CYAN</name>
<evidence type="ECO:0000259" key="1">
    <source>
        <dbReference type="SMART" id="SM00966"/>
    </source>
</evidence>
<keyword evidence="3" id="KW-1185">Reference proteome</keyword>
<protein>
    <submittedName>
        <fullName evidence="2">AbrB family transcriptional regulator</fullName>
    </submittedName>
</protein>
<gene>
    <name evidence="2" type="ORF">C7K55_04160</name>
</gene>
<evidence type="ECO:0000313" key="3">
    <source>
        <dbReference type="Proteomes" id="UP000243002"/>
    </source>
</evidence>
<evidence type="ECO:0000313" key="2">
    <source>
        <dbReference type="EMBL" id="PSJ06646.1"/>
    </source>
</evidence>
<dbReference type="SUPFAM" id="SSF89447">
    <property type="entry name" value="AbrB/MazE/MraZ-like"/>
    <property type="match status" value="1"/>
</dbReference>
<sequence length="74" mass="8016">MEVATLTAKGQVTVPKAVREALGLRQGDQLSWEMEDGSVRVRAIAPLDLAYLRSLDASLQEWSSPADEEAFAGL</sequence>
<dbReference type="RefSeq" id="WP_106502152.1">
    <property type="nucleotide sequence ID" value="NZ_OY986431.1"/>
</dbReference>
<reference evidence="2 3" key="1">
    <citation type="journal article" date="2018" name="Environ. Microbiol.">
        <title>Ecological and genomic features of two widespread freshwater picocyanobacteria.</title>
        <authorList>
            <person name="Cabello-Yeves P.J."/>
            <person name="Picazo A."/>
            <person name="Camacho A."/>
            <person name="Callieri C."/>
            <person name="Rosselli R."/>
            <person name="Roda-Garcia J.J."/>
            <person name="Coutinho F.H."/>
            <person name="Rodriguez-Valera F."/>
        </authorList>
    </citation>
    <scope>NUCLEOTIDE SEQUENCE [LARGE SCALE GENOMIC DNA]</scope>
    <source>
        <strain evidence="2 3">Tous</strain>
    </source>
</reference>
<dbReference type="SMART" id="SM00966">
    <property type="entry name" value="SpoVT_AbrB"/>
    <property type="match status" value="1"/>
</dbReference>
<proteinExistence type="predicted"/>
<dbReference type="InterPro" id="IPR037914">
    <property type="entry name" value="SpoVT-AbrB_sf"/>
</dbReference>
<accession>A0A2P7MZJ5</accession>
<dbReference type="EMBL" id="PXXO01000003">
    <property type="protein sequence ID" value="PSJ06646.1"/>
    <property type="molecule type" value="Genomic_DNA"/>
</dbReference>